<dbReference type="SMART" id="SM00384">
    <property type="entry name" value="AT_hook"/>
    <property type="match status" value="2"/>
</dbReference>
<dbReference type="Pfam" id="PF02178">
    <property type="entry name" value="AT_hook"/>
    <property type="match status" value="2"/>
</dbReference>
<dbReference type="InterPro" id="IPR017956">
    <property type="entry name" value="AT_hook_DNA-bd_motif"/>
</dbReference>
<evidence type="ECO:0000313" key="2">
    <source>
        <dbReference type="EMBL" id="KNF05180.1"/>
    </source>
</evidence>
<feature type="compositionally biased region" description="Polar residues" evidence="1">
    <location>
        <begin position="46"/>
        <end position="65"/>
    </location>
</feature>
<dbReference type="STRING" id="1165861.A0A0L0W1P0"/>
<dbReference type="GO" id="GO:0003677">
    <property type="term" value="F:DNA binding"/>
    <property type="evidence" value="ECO:0007669"/>
    <property type="project" value="InterPro"/>
</dbReference>
<evidence type="ECO:0000313" key="3">
    <source>
        <dbReference type="Proteomes" id="UP000054564"/>
    </source>
</evidence>
<dbReference type="Proteomes" id="UP000054564">
    <property type="component" value="Unassembled WGS sequence"/>
</dbReference>
<protein>
    <recommendedName>
        <fullName evidence="4">OTU domain-containing protein</fullName>
    </recommendedName>
</protein>
<evidence type="ECO:0000256" key="1">
    <source>
        <dbReference type="SAM" id="MobiDB-lite"/>
    </source>
</evidence>
<organism evidence="2 3">
    <name type="scientific">Puccinia striiformis f. sp. tritici PST-78</name>
    <dbReference type="NCBI Taxonomy" id="1165861"/>
    <lineage>
        <taxon>Eukaryota</taxon>
        <taxon>Fungi</taxon>
        <taxon>Dikarya</taxon>
        <taxon>Basidiomycota</taxon>
        <taxon>Pucciniomycotina</taxon>
        <taxon>Pucciniomycetes</taxon>
        <taxon>Pucciniales</taxon>
        <taxon>Pucciniaceae</taxon>
        <taxon>Puccinia</taxon>
    </lineage>
</organism>
<proteinExistence type="predicted"/>
<keyword evidence="3" id="KW-1185">Reference proteome</keyword>
<gene>
    <name evidence="2" type="ORF">PSTG_01808</name>
</gene>
<dbReference type="EMBL" id="AJIL01000009">
    <property type="protein sequence ID" value="KNF05180.1"/>
    <property type="molecule type" value="Genomic_DNA"/>
</dbReference>
<dbReference type="CDD" id="cd22744">
    <property type="entry name" value="OTU"/>
    <property type="match status" value="1"/>
</dbReference>
<name>A0A0L0W1P0_9BASI</name>
<feature type="compositionally biased region" description="Basic and acidic residues" evidence="1">
    <location>
        <begin position="36"/>
        <end position="45"/>
    </location>
</feature>
<feature type="compositionally biased region" description="Basic residues" evidence="1">
    <location>
        <begin position="25"/>
        <end position="35"/>
    </location>
</feature>
<sequence>MEKGELKKGRGRPRKVVKGVAPIVPKKRGRPRKNKEKVDSEESETKLTASLATTHETNSSEGRTWSTHEEFNVNQYKYKDNIPPRALQLISTITDVDGDGNCGFRAAVVSMGKESKTWSDIRKKMKDKVTANSLYSDQKFLVNVFGESAGNMLEGLDWSESGMAPDDLWASPKLDPFWIHYVKEEAKPWGDSI</sequence>
<dbReference type="AlphaFoldDB" id="A0A0L0W1P0"/>
<dbReference type="OrthoDB" id="2507501at2759"/>
<reference evidence="3" key="1">
    <citation type="submission" date="2014-03" db="EMBL/GenBank/DDBJ databases">
        <title>The Genome Sequence of Puccinia striiformis f. sp. tritici PST-78.</title>
        <authorList>
            <consortium name="The Broad Institute Genome Sequencing Platform"/>
            <person name="Cuomo C."/>
            <person name="Hulbert S."/>
            <person name="Chen X."/>
            <person name="Walker B."/>
            <person name="Young S.K."/>
            <person name="Zeng Q."/>
            <person name="Gargeya S."/>
            <person name="Fitzgerald M."/>
            <person name="Haas B."/>
            <person name="Abouelleil A."/>
            <person name="Alvarado L."/>
            <person name="Arachchi H.M."/>
            <person name="Berlin A.M."/>
            <person name="Chapman S.B."/>
            <person name="Goldberg J."/>
            <person name="Griggs A."/>
            <person name="Gujja S."/>
            <person name="Hansen M."/>
            <person name="Howarth C."/>
            <person name="Imamovic A."/>
            <person name="Larimer J."/>
            <person name="McCowan C."/>
            <person name="Montmayeur A."/>
            <person name="Murphy C."/>
            <person name="Neiman D."/>
            <person name="Pearson M."/>
            <person name="Priest M."/>
            <person name="Roberts A."/>
            <person name="Saif S."/>
            <person name="Shea T."/>
            <person name="Sisk P."/>
            <person name="Sykes S."/>
            <person name="Wortman J."/>
            <person name="Nusbaum C."/>
            <person name="Birren B."/>
        </authorList>
    </citation>
    <scope>NUCLEOTIDE SEQUENCE [LARGE SCALE GENOMIC DNA]</scope>
    <source>
        <strain evidence="3">race PST-78</strain>
    </source>
</reference>
<evidence type="ECO:0008006" key="4">
    <source>
        <dbReference type="Google" id="ProtNLM"/>
    </source>
</evidence>
<accession>A0A0L0W1P0</accession>
<comment type="caution">
    <text evidence="2">The sequence shown here is derived from an EMBL/GenBank/DDBJ whole genome shotgun (WGS) entry which is preliminary data.</text>
</comment>
<feature type="region of interest" description="Disordered" evidence="1">
    <location>
        <begin position="1"/>
        <end position="66"/>
    </location>
</feature>